<evidence type="ECO:0000313" key="3">
    <source>
        <dbReference type="Proteomes" id="UP001501237"/>
    </source>
</evidence>
<dbReference type="EMBL" id="BAAAUV010000003">
    <property type="protein sequence ID" value="GAA3201399.1"/>
    <property type="molecule type" value="Genomic_DNA"/>
</dbReference>
<evidence type="ECO:0000313" key="2">
    <source>
        <dbReference type="EMBL" id="GAA3201399.1"/>
    </source>
</evidence>
<name>A0ABP6Q346_9ACTN</name>
<dbReference type="Proteomes" id="UP001501237">
    <property type="component" value="Unassembled WGS sequence"/>
</dbReference>
<comment type="caution">
    <text evidence="2">The sequence shown here is derived from an EMBL/GenBank/DDBJ whole genome shotgun (WGS) entry which is preliminary data.</text>
</comment>
<sequence length="83" mass="9043">MVWAPSGGHVAPDTDTSQGNDSHDQEKFGQARVIAREISRHTAPYARQAQTQGPTVRDVSMKASETRIAPSDRLSAPSQEGRR</sequence>
<protein>
    <submittedName>
        <fullName evidence="2">Uncharacterized protein</fullName>
    </submittedName>
</protein>
<feature type="region of interest" description="Disordered" evidence="1">
    <location>
        <begin position="41"/>
        <end position="83"/>
    </location>
</feature>
<organism evidence="2 3">
    <name type="scientific">Actinocorallia longicatena</name>
    <dbReference type="NCBI Taxonomy" id="111803"/>
    <lineage>
        <taxon>Bacteria</taxon>
        <taxon>Bacillati</taxon>
        <taxon>Actinomycetota</taxon>
        <taxon>Actinomycetes</taxon>
        <taxon>Streptosporangiales</taxon>
        <taxon>Thermomonosporaceae</taxon>
        <taxon>Actinocorallia</taxon>
    </lineage>
</organism>
<keyword evidence="3" id="KW-1185">Reference proteome</keyword>
<reference evidence="3" key="1">
    <citation type="journal article" date="2019" name="Int. J. Syst. Evol. Microbiol.">
        <title>The Global Catalogue of Microorganisms (GCM) 10K type strain sequencing project: providing services to taxonomists for standard genome sequencing and annotation.</title>
        <authorList>
            <consortium name="The Broad Institute Genomics Platform"/>
            <consortium name="The Broad Institute Genome Sequencing Center for Infectious Disease"/>
            <person name="Wu L."/>
            <person name="Ma J."/>
        </authorList>
    </citation>
    <scope>NUCLEOTIDE SEQUENCE [LARGE SCALE GENOMIC DNA]</scope>
    <source>
        <strain evidence="3">JCM 9377</strain>
    </source>
</reference>
<evidence type="ECO:0000256" key="1">
    <source>
        <dbReference type="SAM" id="MobiDB-lite"/>
    </source>
</evidence>
<proteinExistence type="predicted"/>
<accession>A0ABP6Q346</accession>
<feature type="region of interest" description="Disordered" evidence="1">
    <location>
        <begin position="1"/>
        <end position="27"/>
    </location>
</feature>
<gene>
    <name evidence="2" type="ORF">GCM10010468_14560</name>
</gene>